<dbReference type="AlphaFoldDB" id="A0A4Y6I6R9"/>
<protein>
    <recommendedName>
        <fullName evidence="3">Lipoprotein</fullName>
    </recommendedName>
</protein>
<dbReference type="RefSeq" id="WP_208664645.1">
    <property type="nucleotide sequence ID" value="NZ_CP041147.1"/>
</dbReference>
<reference evidence="1 2" key="1">
    <citation type="submission" date="2019-06" db="EMBL/GenBank/DDBJ databases">
        <title>Mycoplasma nasistruthionis sp. nov. str Ms03.</title>
        <authorList>
            <person name="Botes A."/>
        </authorList>
    </citation>
    <scope>NUCLEOTIDE SEQUENCE [LARGE SCALE GENOMIC DNA]</scope>
    <source>
        <strain evidence="1 2">Ms03</strain>
    </source>
</reference>
<organism evidence="1 2">
    <name type="scientific">Mycoplasma nasistruthionis</name>
    <dbReference type="NCBI Taxonomy" id="353852"/>
    <lineage>
        <taxon>Bacteria</taxon>
        <taxon>Bacillati</taxon>
        <taxon>Mycoplasmatota</taxon>
        <taxon>Mollicutes</taxon>
        <taxon>Mycoplasmataceae</taxon>
        <taxon>Mycoplasma</taxon>
    </lineage>
</organism>
<accession>A0A4Y6I6R9</accession>
<proteinExistence type="predicted"/>
<keyword evidence="2" id="KW-1185">Reference proteome</keyword>
<evidence type="ECO:0008006" key="3">
    <source>
        <dbReference type="Google" id="ProtNLM"/>
    </source>
</evidence>
<name>A0A4Y6I6R9_9MOLU</name>
<dbReference type="PROSITE" id="PS51257">
    <property type="entry name" value="PROKAR_LIPOPROTEIN"/>
    <property type="match status" value="1"/>
</dbReference>
<gene>
    <name evidence="1" type="ORF">FIV53_02070</name>
</gene>
<evidence type="ECO:0000313" key="1">
    <source>
        <dbReference type="EMBL" id="QDF65071.1"/>
    </source>
</evidence>
<dbReference type="Proteomes" id="UP000315201">
    <property type="component" value="Chromosome"/>
</dbReference>
<evidence type="ECO:0000313" key="2">
    <source>
        <dbReference type="Proteomes" id="UP000315201"/>
    </source>
</evidence>
<dbReference type="EMBL" id="CP041147">
    <property type="protein sequence ID" value="QDF65071.1"/>
    <property type="molecule type" value="Genomic_DNA"/>
</dbReference>
<sequence length="375" mass="43619">MTKNVKKIKYRWFLSLSPLVGLTLSSTISCSLSASGQYQNALKRFEDYTTEIKNQIHDKPYYEYLYLALEHRVANFRIPSNLKGESENLGWNNYLSLAGLLDGNLVAAKNFQVFLDNNPSLYNSETWDVIQIYFSLYNTDDRLYGNLNAVLNTINDLTYKKESGRFTFLDYFNNVIIKTIDVYNSYLSSLNNSNVTELHNQLNSIKTNYQSKESAPVVVLNTLKQLKELFDTKIQEYSSNNASEFQNTFNYSQLVNLSIKMALGIQDSQNKIAKMLGLFYKFKTFDNMGVELFKSSWMNLFRKILNNNYNFYQEIYNQVTSNSLIDQSKQELNHFEFFNVNKSEQISNNELDPLINQLISEYSTYISEKQNSTEE</sequence>